<dbReference type="GO" id="GO:0003735">
    <property type="term" value="F:structural constituent of ribosome"/>
    <property type="evidence" value="ECO:0007669"/>
    <property type="project" value="InterPro"/>
</dbReference>
<organism evidence="8 9">
    <name type="scientific">Penaeus vannamei</name>
    <name type="common">Whiteleg shrimp</name>
    <name type="synonym">Litopenaeus vannamei</name>
    <dbReference type="NCBI Taxonomy" id="6689"/>
    <lineage>
        <taxon>Eukaryota</taxon>
        <taxon>Metazoa</taxon>
        <taxon>Ecdysozoa</taxon>
        <taxon>Arthropoda</taxon>
        <taxon>Crustacea</taxon>
        <taxon>Multicrustacea</taxon>
        <taxon>Malacostraca</taxon>
        <taxon>Eumalacostraca</taxon>
        <taxon>Eucarida</taxon>
        <taxon>Decapoda</taxon>
        <taxon>Dendrobranchiata</taxon>
        <taxon>Penaeoidea</taxon>
        <taxon>Penaeidae</taxon>
        <taxon>Penaeus</taxon>
    </lineage>
</organism>
<dbReference type="PANTHER" id="PTHR21338:SF0">
    <property type="entry name" value="LARGE RIBOSOMAL SUBUNIT PROTEIN ML41"/>
    <property type="match status" value="1"/>
</dbReference>
<evidence type="ECO:0000256" key="4">
    <source>
        <dbReference type="ARBA" id="ARBA00022980"/>
    </source>
</evidence>
<dbReference type="AlphaFoldDB" id="A0A423TU62"/>
<evidence type="ECO:0000256" key="5">
    <source>
        <dbReference type="ARBA" id="ARBA00023128"/>
    </source>
</evidence>
<dbReference type="PANTHER" id="PTHR21338">
    <property type="entry name" value="MITOCHONDRIAL RIBOSOMAL PROTEIN L41"/>
    <property type="match status" value="1"/>
</dbReference>
<dbReference type="STRING" id="6689.A0A423TU62"/>
<evidence type="ECO:0000256" key="1">
    <source>
        <dbReference type="ARBA" id="ARBA00004173"/>
    </source>
</evidence>
<evidence type="ECO:0000313" key="9">
    <source>
        <dbReference type="Proteomes" id="UP000283509"/>
    </source>
</evidence>
<evidence type="ECO:0000256" key="7">
    <source>
        <dbReference type="SAM" id="MobiDB-lite"/>
    </source>
</evidence>
<keyword evidence="4 8" id="KW-0689">Ribosomal protein</keyword>
<name>A0A423TU62_PENVA</name>
<reference evidence="8 9" key="2">
    <citation type="submission" date="2019-01" db="EMBL/GenBank/DDBJ databases">
        <title>The decoding of complex shrimp genome reveals the adaptation for benthos swimmer, frequently molting mechanism and breeding impact on genome.</title>
        <authorList>
            <person name="Sun Y."/>
            <person name="Gao Y."/>
            <person name="Yu Y."/>
        </authorList>
    </citation>
    <scope>NUCLEOTIDE SEQUENCE [LARGE SCALE GENOMIC DNA]</scope>
    <source>
        <tissue evidence="8">Muscle</tissue>
    </source>
</reference>
<evidence type="ECO:0000313" key="8">
    <source>
        <dbReference type="EMBL" id="ROT80004.1"/>
    </source>
</evidence>
<dbReference type="GO" id="GO:0006412">
    <property type="term" value="P:translation"/>
    <property type="evidence" value="ECO:0007669"/>
    <property type="project" value="TreeGrafter"/>
</dbReference>
<dbReference type="InterPro" id="IPR019189">
    <property type="entry name" value="Ribosomal_mL41"/>
</dbReference>
<comment type="caution">
    <text evidence="8">The sequence shown here is derived from an EMBL/GenBank/DDBJ whole genome shotgun (WGS) entry which is preliminary data.</text>
</comment>
<evidence type="ECO:0000256" key="3">
    <source>
        <dbReference type="ARBA" id="ARBA00022946"/>
    </source>
</evidence>
<comment type="similarity">
    <text evidence="2">Belongs to the mitochondrion-specific ribosomal protein mL41 family.</text>
</comment>
<reference evidence="8 9" key="1">
    <citation type="submission" date="2018-04" db="EMBL/GenBank/DDBJ databases">
        <authorList>
            <person name="Zhang X."/>
            <person name="Yuan J."/>
            <person name="Li F."/>
            <person name="Xiang J."/>
        </authorList>
    </citation>
    <scope>NUCLEOTIDE SEQUENCE [LARGE SCALE GENOMIC DNA]</scope>
    <source>
        <tissue evidence="8">Muscle</tissue>
    </source>
</reference>
<gene>
    <name evidence="8" type="ORF">C7M84_001276</name>
</gene>
<dbReference type="Pfam" id="PF09809">
    <property type="entry name" value="MRP-L27"/>
    <property type="match status" value="1"/>
</dbReference>
<keyword evidence="5" id="KW-0496">Mitochondrion</keyword>
<accession>A0A423TU62</accession>
<evidence type="ECO:0000256" key="6">
    <source>
        <dbReference type="ARBA" id="ARBA00023274"/>
    </source>
</evidence>
<keyword evidence="9" id="KW-1185">Reference proteome</keyword>
<dbReference type="GO" id="GO:0005762">
    <property type="term" value="C:mitochondrial large ribosomal subunit"/>
    <property type="evidence" value="ECO:0007669"/>
    <property type="project" value="InterPro"/>
</dbReference>
<keyword evidence="3" id="KW-0809">Transit peptide</keyword>
<keyword evidence="6" id="KW-0687">Ribonucleoprotein</keyword>
<evidence type="ECO:0000256" key="2">
    <source>
        <dbReference type="ARBA" id="ARBA00010152"/>
    </source>
</evidence>
<feature type="compositionally biased region" description="Basic and acidic residues" evidence="7">
    <location>
        <begin position="130"/>
        <end position="139"/>
    </location>
</feature>
<protein>
    <submittedName>
        <fullName evidence="8">39S ribosomal protein L41, mitochondrial</fullName>
    </submittedName>
</protein>
<feature type="compositionally biased region" description="Basic and acidic residues" evidence="7">
    <location>
        <begin position="150"/>
        <end position="163"/>
    </location>
</feature>
<dbReference type="Proteomes" id="UP000283509">
    <property type="component" value="Unassembled WGS sequence"/>
</dbReference>
<dbReference type="EMBL" id="QCYY01001167">
    <property type="protein sequence ID" value="ROT80004.1"/>
    <property type="molecule type" value="Genomic_DNA"/>
</dbReference>
<sequence length="163" mass="18567">MALPVTSSLVQTRAISTSATAYGKKNFRKFLMYGKRGTRQFKQQVKSDPTSEFHQMFSRGVRPVGELVGKKYEVIPEKIPELIVPDLEGFKLKPYVSYRVPDVVQGEFRPQDLFHAVYSQKIAEDFKAGKLDEEGRPLEPSEEEQLTPEVAKERALKIGSDRF</sequence>
<dbReference type="OrthoDB" id="408933at2759"/>
<proteinExistence type="inferred from homology"/>
<comment type="subcellular location">
    <subcellularLocation>
        <location evidence="1">Mitochondrion</location>
    </subcellularLocation>
</comment>
<feature type="region of interest" description="Disordered" evidence="7">
    <location>
        <begin position="130"/>
        <end position="163"/>
    </location>
</feature>